<organism evidence="1 2">
    <name type="scientific">Rubripirellula tenax</name>
    <dbReference type="NCBI Taxonomy" id="2528015"/>
    <lineage>
        <taxon>Bacteria</taxon>
        <taxon>Pseudomonadati</taxon>
        <taxon>Planctomycetota</taxon>
        <taxon>Planctomycetia</taxon>
        <taxon>Pirellulales</taxon>
        <taxon>Pirellulaceae</taxon>
        <taxon>Rubripirellula</taxon>
    </lineage>
</organism>
<evidence type="ECO:0000313" key="1">
    <source>
        <dbReference type="EMBL" id="TWU54353.1"/>
    </source>
</evidence>
<proteinExistence type="predicted"/>
<dbReference type="Proteomes" id="UP000318288">
    <property type="component" value="Unassembled WGS sequence"/>
</dbReference>
<dbReference type="EMBL" id="SJPW01000004">
    <property type="protein sequence ID" value="TWU54353.1"/>
    <property type="molecule type" value="Genomic_DNA"/>
</dbReference>
<evidence type="ECO:0000313" key="2">
    <source>
        <dbReference type="Proteomes" id="UP000318288"/>
    </source>
</evidence>
<keyword evidence="2" id="KW-1185">Reference proteome</keyword>
<accession>A0A5C6EXK5</accession>
<sequence>MFQNIVCRTENAFGSAGLTIRVAGDEADEHNWGRLKDVAKIGSIKSTFFSLRQASRLLKQSVESIQGTCKVVEPS</sequence>
<gene>
    <name evidence="1" type="ORF">Poly51_30700</name>
</gene>
<reference evidence="1 2" key="1">
    <citation type="submission" date="2019-02" db="EMBL/GenBank/DDBJ databases">
        <title>Deep-cultivation of Planctomycetes and their phenomic and genomic characterization uncovers novel biology.</title>
        <authorList>
            <person name="Wiegand S."/>
            <person name="Jogler M."/>
            <person name="Boedeker C."/>
            <person name="Pinto D."/>
            <person name="Vollmers J."/>
            <person name="Rivas-Marin E."/>
            <person name="Kohn T."/>
            <person name="Peeters S.H."/>
            <person name="Heuer A."/>
            <person name="Rast P."/>
            <person name="Oberbeckmann S."/>
            <person name="Bunk B."/>
            <person name="Jeske O."/>
            <person name="Meyerdierks A."/>
            <person name="Storesund J.E."/>
            <person name="Kallscheuer N."/>
            <person name="Luecker S."/>
            <person name="Lage O.M."/>
            <person name="Pohl T."/>
            <person name="Merkel B.J."/>
            <person name="Hornburger P."/>
            <person name="Mueller R.-W."/>
            <person name="Bruemmer F."/>
            <person name="Labrenz M."/>
            <person name="Spormann A.M."/>
            <person name="Op Den Camp H."/>
            <person name="Overmann J."/>
            <person name="Amann R."/>
            <person name="Jetten M.S.M."/>
            <person name="Mascher T."/>
            <person name="Medema M.H."/>
            <person name="Devos D.P."/>
            <person name="Kaster A.-K."/>
            <person name="Ovreas L."/>
            <person name="Rohde M."/>
            <person name="Galperin M.Y."/>
            <person name="Jogler C."/>
        </authorList>
    </citation>
    <scope>NUCLEOTIDE SEQUENCE [LARGE SCALE GENOMIC DNA]</scope>
    <source>
        <strain evidence="1 2">Poly51</strain>
    </source>
</reference>
<name>A0A5C6EXK5_9BACT</name>
<protein>
    <submittedName>
        <fullName evidence="1">Uncharacterized protein</fullName>
    </submittedName>
</protein>
<dbReference type="AlphaFoldDB" id="A0A5C6EXK5"/>
<comment type="caution">
    <text evidence="1">The sequence shown here is derived from an EMBL/GenBank/DDBJ whole genome shotgun (WGS) entry which is preliminary data.</text>
</comment>